<dbReference type="CDD" id="cd00038">
    <property type="entry name" value="CAP_ED"/>
    <property type="match status" value="1"/>
</dbReference>
<gene>
    <name evidence="6" type="ORF">GRI38_13170</name>
</gene>
<dbReference type="SUPFAM" id="SSF51206">
    <property type="entry name" value="cAMP-binding domain-like"/>
    <property type="match status" value="1"/>
</dbReference>
<dbReference type="RefSeq" id="WP_160685032.1">
    <property type="nucleotide sequence ID" value="NZ_WTYW01000005.1"/>
</dbReference>
<evidence type="ECO:0000256" key="1">
    <source>
        <dbReference type="ARBA" id="ARBA00023015"/>
    </source>
</evidence>
<feature type="domain" description="HTH crp-type" evidence="5">
    <location>
        <begin position="161"/>
        <end position="235"/>
    </location>
</feature>
<evidence type="ECO:0000313" key="6">
    <source>
        <dbReference type="EMBL" id="MXO86978.1"/>
    </source>
</evidence>
<name>A0A844ZGS9_9SPHN</name>
<evidence type="ECO:0000256" key="3">
    <source>
        <dbReference type="ARBA" id="ARBA00023163"/>
    </source>
</evidence>
<protein>
    <submittedName>
        <fullName evidence="6">Helix-turn-helix domain-containing protein</fullName>
    </submittedName>
</protein>
<sequence>MPPASSNGADDLIEETGLASLAKRLARHGDSSPAEFLDPPWEAAPSARRERGDIIYREGADEEHFYVLEEGWAIGWVALRHSRRFIHRIYQRGDLVGLEDINWSYATTTAEALTDIRTSRIHKAELNEAIRKHAHFGTALLGMAMLDQVVAMDRARSNSRSYGARRLAHLLLQIEARSAVTDDLENGCFLFPLAQYEIADALGLTPIHTNRSMQQLLQGGLISRDKKLYKIEDRKAMNDLAEFTNRYIVTRPNR</sequence>
<keyword evidence="3" id="KW-0804">Transcription</keyword>
<dbReference type="SMART" id="SM00100">
    <property type="entry name" value="cNMP"/>
    <property type="match status" value="1"/>
</dbReference>
<evidence type="ECO:0000256" key="2">
    <source>
        <dbReference type="ARBA" id="ARBA00023125"/>
    </source>
</evidence>
<keyword evidence="2" id="KW-0238">DNA-binding</keyword>
<dbReference type="InterPro" id="IPR012318">
    <property type="entry name" value="HTH_CRP"/>
</dbReference>
<dbReference type="Pfam" id="PF00027">
    <property type="entry name" value="cNMP_binding"/>
    <property type="match status" value="1"/>
</dbReference>
<keyword evidence="7" id="KW-1185">Reference proteome</keyword>
<accession>A0A844ZGS9</accession>
<feature type="domain" description="Cyclic nucleotide-binding" evidence="4">
    <location>
        <begin position="50"/>
        <end position="71"/>
    </location>
</feature>
<keyword evidence="1" id="KW-0805">Transcription regulation</keyword>
<dbReference type="InterPro" id="IPR000595">
    <property type="entry name" value="cNMP-bd_dom"/>
</dbReference>
<dbReference type="PROSITE" id="PS50042">
    <property type="entry name" value="CNMP_BINDING_3"/>
    <property type="match status" value="1"/>
</dbReference>
<dbReference type="Pfam" id="PF13545">
    <property type="entry name" value="HTH_Crp_2"/>
    <property type="match status" value="1"/>
</dbReference>
<evidence type="ECO:0000313" key="7">
    <source>
        <dbReference type="Proteomes" id="UP000433104"/>
    </source>
</evidence>
<dbReference type="GO" id="GO:0003677">
    <property type="term" value="F:DNA binding"/>
    <property type="evidence" value="ECO:0007669"/>
    <property type="project" value="UniProtKB-KW"/>
</dbReference>
<dbReference type="Proteomes" id="UP000433104">
    <property type="component" value="Unassembled WGS sequence"/>
</dbReference>
<organism evidence="6 7">
    <name type="scientific">Parapontixanthobacter aurantiacus</name>
    <dbReference type="NCBI Taxonomy" id="1463599"/>
    <lineage>
        <taxon>Bacteria</taxon>
        <taxon>Pseudomonadati</taxon>
        <taxon>Pseudomonadota</taxon>
        <taxon>Alphaproteobacteria</taxon>
        <taxon>Sphingomonadales</taxon>
        <taxon>Erythrobacteraceae</taxon>
        <taxon>Parapontixanthobacter</taxon>
    </lineage>
</organism>
<dbReference type="GO" id="GO:0006355">
    <property type="term" value="P:regulation of DNA-templated transcription"/>
    <property type="evidence" value="ECO:0007669"/>
    <property type="project" value="InterPro"/>
</dbReference>
<dbReference type="EMBL" id="WTYW01000005">
    <property type="protein sequence ID" value="MXO86978.1"/>
    <property type="molecule type" value="Genomic_DNA"/>
</dbReference>
<dbReference type="InterPro" id="IPR036390">
    <property type="entry name" value="WH_DNA-bd_sf"/>
</dbReference>
<proteinExistence type="predicted"/>
<dbReference type="InterPro" id="IPR018490">
    <property type="entry name" value="cNMP-bd_dom_sf"/>
</dbReference>
<dbReference type="AlphaFoldDB" id="A0A844ZGS9"/>
<evidence type="ECO:0000259" key="5">
    <source>
        <dbReference type="PROSITE" id="PS51063"/>
    </source>
</evidence>
<evidence type="ECO:0000259" key="4">
    <source>
        <dbReference type="PROSITE" id="PS50042"/>
    </source>
</evidence>
<reference evidence="6 7" key="1">
    <citation type="submission" date="2019-12" db="EMBL/GenBank/DDBJ databases">
        <title>Genomic-based taxomic classification of the family Erythrobacteraceae.</title>
        <authorList>
            <person name="Xu L."/>
        </authorList>
    </citation>
    <scope>NUCLEOTIDE SEQUENCE [LARGE SCALE GENOMIC DNA]</scope>
    <source>
        <strain evidence="6 7">MCCC 1A09962</strain>
    </source>
</reference>
<dbReference type="Gene3D" id="2.60.120.10">
    <property type="entry name" value="Jelly Rolls"/>
    <property type="match status" value="1"/>
</dbReference>
<dbReference type="SUPFAM" id="SSF46785">
    <property type="entry name" value="Winged helix' DNA-binding domain"/>
    <property type="match status" value="1"/>
</dbReference>
<comment type="caution">
    <text evidence="6">The sequence shown here is derived from an EMBL/GenBank/DDBJ whole genome shotgun (WGS) entry which is preliminary data.</text>
</comment>
<dbReference type="InterPro" id="IPR036388">
    <property type="entry name" value="WH-like_DNA-bd_sf"/>
</dbReference>
<dbReference type="PROSITE" id="PS51063">
    <property type="entry name" value="HTH_CRP_2"/>
    <property type="match status" value="1"/>
</dbReference>
<dbReference type="OrthoDB" id="6155297at2"/>
<dbReference type="Gene3D" id="1.10.10.10">
    <property type="entry name" value="Winged helix-like DNA-binding domain superfamily/Winged helix DNA-binding domain"/>
    <property type="match status" value="1"/>
</dbReference>
<dbReference type="InterPro" id="IPR014710">
    <property type="entry name" value="RmlC-like_jellyroll"/>
</dbReference>